<evidence type="ECO:0000256" key="4">
    <source>
        <dbReference type="ARBA" id="ARBA00022475"/>
    </source>
</evidence>
<keyword evidence="4" id="KW-1003">Cell membrane</keyword>
<dbReference type="GO" id="GO:0005886">
    <property type="term" value="C:plasma membrane"/>
    <property type="evidence" value="ECO:0007669"/>
    <property type="project" value="UniProtKB-SubCell"/>
</dbReference>
<evidence type="ECO:0000256" key="10">
    <source>
        <dbReference type="SAM" id="Phobius"/>
    </source>
</evidence>
<gene>
    <name evidence="12" type="ORF">F8154_03455</name>
</gene>
<evidence type="ECO:0000313" key="13">
    <source>
        <dbReference type="Proteomes" id="UP000432715"/>
    </source>
</evidence>
<evidence type="ECO:0000256" key="5">
    <source>
        <dbReference type="ARBA" id="ARBA00022519"/>
    </source>
</evidence>
<feature type="transmembrane region" description="Helical" evidence="10">
    <location>
        <begin position="376"/>
        <end position="397"/>
    </location>
</feature>
<dbReference type="Gene3D" id="1.20.81.30">
    <property type="entry name" value="Type II secretion system (T2SS), domain F"/>
    <property type="match status" value="2"/>
</dbReference>
<comment type="similarity">
    <text evidence="2 9">Belongs to the GSP F family.</text>
</comment>
<evidence type="ECO:0000256" key="1">
    <source>
        <dbReference type="ARBA" id="ARBA00004429"/>
    </source>
</evidence>
<organism evidence="12 13">
    <name type="scientific">Alkaliphilus pronyensis</name>
    <dbReference type="NCBI Taxonomy" id="1482732"/>
    <lineage>
        <taxon>Bacteria</taxon>
        <taxon>Bacillati</taxon>
        <taxon>Bacillota</taxon>
        <taxon>Clostridia</taxon>
        <taxon>Peptostreptococcales</taxon>
        <taxon>Natronincolaceae</taxon>
        <taxon>Alkaliphilus</taxon>
    </lineage>
</organism>
<evidence type="ECO:0000256" key="3">
    <source>
        <dbReference type="ARBA" id="ARBA00022448"/>
    </source>
</evidence>
<reference evidence="12 13" key="1">
    <citation type="submission" date="2019-10" db="EMBL/GenBank/DDBJ databases">
        <title>Alkaliphilus serpentinus sp. nov. and Alkaliphilus pronyensis sp. nov., two novel anaerobic alkaliphilic species isolated from the serpentinized-hosted hydrothermal field of the Prony Bay (New Caledonia).</title>
        <authorList>
            <person name="Postec A."/>
        </authorList>
    </citation>
    <scope>NUCLEOTIDE SEQUENCE [LARGE SCALE GENOMIC DNA]</scope>
    <source>
        <strain evidence="12 13">LacV</strain>
    </source>
</reference>
<dbReference type="PANTHER" id="PTHR30012">
    <property type="entry name" value="GENERAL SECRETION PATHWAY PROTEIN"/>
    <property type="match status" value="1"/>
</dbReference>
<evidence type="ECO:0000256" key="9">
    <source>
        <dbReference type="RuleBase" id="RU003923"/>
    </source>
</evidence>
<dbReference type="GO" id="GO:0009306">
    <property type="term" value="P:protein secretion"/>
    <property type="evidence" value="ECO:0007669"/>
    <property type="project" value="InterPro"/>
</dbReference>
<keyword evidence="7 10" id="KW-1133">Transmembrane helix</keyword>
<dbReference type="InterPro" id="IPR001992">
    <property type="entry name" value="T2SS_GspF/T4SS_PilC_CS"/>
</dbReference>
<feature type="transmembrane region" description="Helical" evidence="10">
    <location>
        <begin position="171"/>
        <end position="196"/>
    </location>
</feature>
<evidence type="ECO:0000313" key="12">
    <source>
        <dbReference type="EMBL" id="KAB3537360.1"/>
    </source>
</evidence>
<dbReference type="OrthoDB" id="9805682at2"/>
<keyword evidence="6 9" id="KW-0812">Transmembrane</keyword>
<protein>
    <submittedName>
        <fullName evidence="12">Type II secretion system F family protein</fullName>
    </submittedName>
</protein>
<keyword evidence="5" id="KW-0997">Cell inner membrane</keyword>
<evidence type="ECO:0000256" key="7">
    <source>
        <dbReference type="ARBA" id="ARBA00022989"/>
    </source>
</evidence>
<sequence length="404" mass="45017">MQTFKYKATTAEGNTIEGTHLANNRDDVVVMLREKKHYPIKVEEFHEGKDIKDLSFSFGKSVKTKDIAIFCRQFYTMLNAGISIVASLDILRRQTDNGKLREEIAGVYEDVQKGQTLSEAMKNRKRTFPGLLLNMVEAGEVSGNLDAIMSRLASHFEKENKINNKVKTAMVYPIILSVLAVGVVVFLLTFVMPTFIGMFEGSGVALPLPTRILLDVSNILTTYWYIFTVFIIIAIVGFKAFITTEAGRYSFDEFKLKLPVIKETIKKISTSRFSRTLSTLLASGIPLLEALDIVSRVVGNKVLEKGILKSIDEVRRGSTLAKPIKAIGFFPPMLDSMIKIGEESGALDDILEKTASFYDEEVDSAIQKLTAMLEPLMIIIMALIIGAIVIAMILPMFDMMNTIQ</sequence>
<dbReference type="InterPro" id="IPR042094">
    <property type="entry name" value="T2SS_GspF_sf"/>
</dbReference>
<dbReference type="Pfam" id="PF00482">
    <property type="entry name" value="T2SSF"/>
    <property type="match status" value="2"/>
</dbReference>
<dbReference type="FunFam" id="1.20.81.30:FF:000001">
    <property type="entry name" value="Type II secretion system protein F"/>
    <property type="match status" value="2"/>
</dbReference>
<dbReference type="InterPro" id="IPR018076">
    <property type="entry name" value="T2SS_GspF_dom"/>
</dbReference>
<evidence type="ECO:0000256" key="2">
    <source>
        <dbReference type="ARBA" id="ARBA00005745"/>
    </source>
</evidence>
<dbReference type="EMBL" id="WBZC01000010">
    <property type="protein sequence ID" value="KAB3537360.1"/>
    <property type="molecule type" value="Genomic_DNA"/>
</dbReference>
<dbReference type="PROSITE" id="PS00874">
    <property type="entry name" value="T2SP_F"/>
    <property type="match status" value="1"/>
</dbReference>
<keyword evidence="8 10" id="KW-0472">Membrane</keyword>
<comment type="caution">
    <text evidence="12">The sequence shown here is derived from an EMBL/GenBank/DDBJ whole genome shotgun (WGS) entry which is preliminary data.</text>
</comment>
<feature type="domain" description="Type II secretion system protein GspF" evidence="11">
    <location>
        <begin position="70"/>
        <end position="193"/>
    </location>
</feature>
<dbReference type="PRINTS" id="PR00812">
    <property type="entry name" value="BCTERIALGSPF"/>
</dbReference>
<evidence type="ECO:0000256" key="6">
    <source>
        <dbReference type="ARBA" id="ARBA00022692"/>
    </source>
</evidence>
<evidence type="ECO:0000256" key="8">
    <source>
        <dbReference type="ARBA" id="ARBA00023136"/>
    </source>
</evidence>
<feature type="transmembrane region" description="Helical" evidence="10">
    <location>
        <begin position="223"/>
        <end position="242"/>
    </location>
</feature>
<dbReference type="PANTHER" id="PTHR30012:SF0">
    <property type="entry name" value="TYPE II SECRETION SYSTEM PROTEIN F-RELATED"/>
    <property type="match status" value="1"/>
</dbReference>
<dbReference type="RefSeq" id="WP_151860192.1">
    <property type="nucleotide sequence ID" value="NZ_WBZC01000010.1"/>
</dbReference>
<comment type="subcellular location">
    <subcellularLocation>
        <location evidence="1">Cell inner membrane</location>
        <topology evidence="1">Multi-pass membrane protein</topology>
    </subcellularLocation>
    <subcellularLocation>
        <location evidence="9">Cell membrane</location>
        <topology evidence="9">Multi-pass membrane protein</topology>
    </subcellularLocation>
</comment>
<keyword evidence="13" id="KW-1185">Reference proteome</keyword>
<dbReference type="Proteomes" id="UP000432715">
    <property type="component" value="Unassembled WGS sequence"/>
</dbReference>
<keyword evidence="3 9" id="KW-0813">Transport</keyword>
<dbReference type="AlphaFoldDB" id="A0A6I0F4D0"/>
<accession>A0A6I0F4D0</accession>
<dbReference type="InterPro" id="IPR003004">
    <property type="entry name" value="GspF/PilC"/>
</dbReference>
<name>A0A6I0F4D0_9FIRM</name>
<feature type="domain" description="Type II secretion system protein GspF" evidence="11">
    <location>
        <begin position="273"/>
        <end position="395"/>
    </location>
</feature>
<evidence type="ECO:0000259" key="11">
    <source>
        <dbReference type="Pfam" id="PF00482"/>
    </source>
</evidence>
<proteinExistence type="inferred from homology"/>